<evidence type="ECO:0000256" key="6">
    <source>
        <dbReference type="ARBA" id="ARBA00031472"/>
    </source>
</evidence>
<keyword evidence="10" id="KW-1185">Reference proteome</keyword>
<feature type="domain" description="HTH merR-type" evidence="8">
    <location>
        <begin position="1"/>
        <end position="68"/>
    </location>
</feature>
<dbReference type="OrthoDB" id="9802944at2"/>
<keyword evidence="3" id="KW-0186">Copper</keyword>
<evidence type="ECO:0000256" key="3">
    <source>
        <dbReference type="ARBA" id="ARBA00023008"/>
    </source>
</evidence>
<proteinExistence type="predicted"/>
<evidence type="ECO:0000256" key="4">
    <source>
        <dbReference type="ARBA" id="ARBA00023125"/>
    </source>
</evidence>
<dbReference type="EMBL" id="PKUQ01000001">
    <property type="protein sequence ID" value="PLW78778.1"/>
    <property type="molecule type" value="Genomic_DNA"/>
</dbReference>
<evidence type="ECO:0000256" key="2">
    <source>
        <dbReference type="ARBA" id="ARBA00017250"/>
    </source>
</evidence>
<dbReference type="AlphaFoldDB" id="A0A2N5XWI1"/>
<reference evidence="9 10" key="1">
    <citation type="submission" date="2018-01" db="EMBL/GenBank/DDBJ databases">
        <title>The draft genome sequence of Cohaesibacter sp. H1304.</title>
        <authorList>
            <person name="Wang N.-N."/>
            <person name="Du Z.-J."/>
        </authorList>
    </citation>
    <scope>NUCLEOTIDE SEQUENCE [LARGE SCALE GENOMIC DNA]</scope>
    <source>
        <strain evidence="9 10">H1304</strain>
    </source>
</reference>
<comment type="caution">
    <text evidence="9">The sequence shown here is derived from an EMBL/GenBank/DDBJ whole genome shotgun (WGS) entry which is preliminary data.</text>
</comment>
<evidence type="ECO:0000259" key="8">
    <source>
        <dbReference type="PROSITE" id="PS50937"/>
    </source>
</evidence>
<name>A0A2N5XWI1_9HYPH</name>
<dbReference type="PANTHER" id="PTHR30204:SF16">
    <property type="entry name" value="HTH-TYPE TRANSCRIPTIONAL REGULATOR CUER"/>
    <property type="match status" value="1"/>
</dbReference>
<evidence type="ECO:0000256" key="7">
    <source>
        <dbReference type="ARBA" id="ARBA00032335"/>
    </source>
</evidence>
<gene>
    <name evidence="9" type="ORF">C0081_00590</name>
</gene>
<dbReference type="PROSITE" id="PS50937">
    <property type="entry name" value="HTH_MERR_2"/>
    <property type="match status" value="1"/>
</dbReference>
<evidence type="ECO:0000313" key="10">
    <source>
        <dbReference type="Proteomes" id="UP000234881"/>
    </source>
</evidence>
<dbReference type="InterPro" id="IPR047057">
    <property type="entry name" value="MerR_fam"/>
</dbReference>
<dbReference type="Gene3D" id="1.10.1660.10">
    <property type="match status" value="1"/>
</dbReference>
<evidence type="ECO:0000313" key="9">
    <source>
        <dbReference type="EMBL" id="PLW78778.1"/>
    </source>
</evidence>
<evidence type="ECO:0000256" key="5">
    <source>
        <dbReference type="ARBA" id="ARBA00023159"/>
    </source>
</evidence>
<dbReference type="InterPro" id="IPR009061">
    <property type="entry name" value="DNA-bd_dom_put_sf"/>
</dbReference>
<dbReference type="Proteomes" id="UP000234881">
    <property type="component" value="Unassembled WGS sequence"/>
</dbReference>
<evidence type="ECO:0000256" key="1">
    <source>
        <dbReference type="ARBA" id="ARBA00011738"/>
    </source>
</evidence>
<keyword evidence="4" id="KW-0238">DNA-binding</keyword>
<dbReference type="Pfam" id="PF13411">
    <property type="entry name" value="MerR_1"/>
    <property type="match status" value="1"/>
</dbReference>
<dbReference type="SMART" id="SM00422">
    <property type="entry name" value="HTH_MERR"/>
    <property type="match status" value="1"/>
</dbReference>
<dbReference type="GO" id="GO:0003700">
    <property type="term" value="F:DNA-binding transcription factor activity"/>
    <property type="evidence" value="ECO:0007669"/>
    <property type="project" value="InterPro"/>
</dbReference>
<comment type="subunit">
    <text evidence="1">Homodimer.</text>
</comment>
<protein>
    <recommendedName>
        <fullName evidence="2">HTH-type transcriptional regulator CueR</fullName>
    </recommendedName>
    <alternativeName>
        <fullName evidence="7">Copper efflux regulator</fullName>
    </alternativeName>
    <alternativeName>
        <fullName evidence="6">Copper export regulator</fullName>
    </alternativeName>
</protein>
<accession>A0A2N5XWI1</accession>
<dbReference type="PRINTS" id="PR00040">
    <property type="entry name" value="HTHMERR"/>
</dbReference>
<dbReference type="InterPro" id="IPR000551">
    <property type="entry name" value="MerR-type_HTH_dom"/>
</dbReference>
<dbReference type="PANTHER" id="PTHR30204">
    <property type="entry name" value="REDOX-CYCLING DRUG-SENSING TRANSCRIPTIONAL ACTIVATOR SOXR"/>
    <property type="match status" value="1"/>
</dbReference>
<keyword evidence="5" id="KW-0010">Activator</keyword>
<dbReference type="SUPFAM" id="SSF46955">
    <property type="entry name" value="Putative DNA-binding domain"/>
    <property type="match status" value="1"/>
</dbReference>
<dbReference type="GO" id="GO:0003677">
    <property type="term" value="F:DNA binding"/>
    <property type="evidence" value="ECO:0007669"/>
    <property type="project" value="UniProtKB-KW"/>
</dbReference>
<dbReference type="RefSeq" id="WP_101531863.1">
    <property type="nucleotide sequence ID" value="NZ_PKUQ01000001.1"/>
</dbReference>
<sequence>MKISEAAKQIDLPVKTLRYYEEIGLVVPARGSNGYRIYRDGDLIRLRLVGRARQLGFAIDDCRSLLALQADDMRASADVKRIATAHLAVVDEKISQLQVLRGSLAPLVDACRGDEEADCAILNDFAQPIS</sequence>
<organism evidence="9 10">
    <name type="scientific">Cohaesibacter celericrescens</name>
    <dbReference type="NCBI Taxonomy" id="2067669"/>
    <lineage>
        <taxon>Bacteria</taxon>
        <taxon>Pseudomonadati</taxon>
        <taxon>Pseudomonadota</taxon>
        <taxon>Alphaproteobacteria</taxon>
        <taxon>Hyphomicrobiales</taxon>
        <taxon>Cohaesibacteraceae</taxon>
    </lineage>
</organism>